<evidence type="ECO:0000313" key="2">
    <source>
        <dbReference type="Proteomes" id="UP000321571"/>
    </source>
</evidence>
<dbReference type="Pfam" id="PF13489">
    <property type="entry name" value="Methyltransf_23"/>
    <property type="match status" value="1"/>
</dbReference>
<name>A0A5C8NK98_9ACTN</name>
<dbReference type="PANTHER" id="PTHR43861:SF1">
    <property type="entry name" value="TRANS-ACONITATE 2-METHYLTRANSFERASE"/>
    <property type="match status" value="1"/>
</dbReference>
<dbReference type="CDD" id="cd02440">
    <property type="entry name" value="AdoMet_MTases"/>
    <property type="match status" value="1"/>
</dbReference>
<organism evidence="1 2">
    <name type="scientific">Aeromicrobium terrae</name>
    <dbReference type="NCBI Taxonomy" id="2498846"/>
    <lineage>
        <taxon>Bacteria</taxon>
        <taxon>Bacillati</taxon>
        <taxon>Actinomycetota</taxon>
        <taxon>Actinomycetes</taxon>
        <taxon>Propionibacteriales</taxon>
        <taxon>Nocardioidaceae</taxon>
        <taxon>Aeromicrobium</taxon>
    </lineage>
</organism>
<dbReference type="GO" id="GO:0008168">
    <property type="term" value="F:methyltransferase activity"/>
    <property type="evidence" value="ECO:0007669"/>
    <property type="project" value="UniProtKB-KW"/>
</dbReference>
<proteinExistence type="predicted"/>
<comment type="caution">
    <text evidence="1">The sequence shown here is derived from an EMBL/GenBank/DDBJ whole genome shotgun (WGS) entry which is preliminary data.</text>
</comment>
<dbReference type="AlphaFoldDB" id="A0A5C8NK98"/>
<dbReference type="Proteomes" id="UP000321571">
    <property type="component" value="Unassembled WGS sequence"/>
</dbReference>
<gene>
    <name evidence="1" type="ORF">FHP06_10710</name>
</gene>
<reference evidence="1 2" key="1">
    <citation type="submission" date="2019-06" db="EMBL/GenBank/DDBJ databases">
        <title>Aeromicrobium sp. nov., isolated from a maize field.</title>
        <authorList>
            <person name="Lin S.-Y."/>
            <person name="Tsai C.-F."/>
            <person name="Young C.-C."/>
        </authorList>
    </citation>
    <scope>NUCLEOTIDE SEQUENCE [LARGE SCALE GENOMIC DNA]</scope>
    <source>
        <strain evidence="1 2">CC-CFT486</strain>
    </source>
</reference>
<accession>A0A5C8NK98</accession>
<evidence type="ECO:0000313" key="1">
    <source>
        <dbReference type="EMBL" id="TXL60883.1"/>
    </source>
</evidence>
<protein>
    <submittedName>
        <fullName evidence="1">Class I SAM-dependent methyltransferase</fullName>
    </submittedName>
</protein>
<keyword evidence="2" id="KW-1185">Reference proteome</keyword>
<keyword evidence="1" id="KW-0808">Transferase</keyword>
<dbReference type="EMBL" id="VDUX01000004">
    <property type="protein sequence ID" value="TXL60883.1"/>
    <property type="molecule type" value="Genomic_DNA"/>
</dbReference>
<dbReference type="PANTHER" id="PTHR43861">
    <property type="entry name" value="TRANS-ACONITATE 2-METHYLTRANSFERASE-RELATED"/>
    <property type="match status" value="1"/>
</dbReference>
<dbReference type="InterPro" id="IPR029063">
    <property type="entry name" value="SAM-dependent_MTases_sf"/>
</dbReference>
<dbReference type="GO" id="GO:0032259">
    <property type="term" value="P:methylation"/>
    <property type="evidence" value="ECO:0007669"/>
    <property type="project" value="UniProtKB-KW"/>
</dbReference>
<dbReference type="SUPFAM" id="SSF53335">
    <property type="entry name" value="S-adenosyl-L-methionine-dependent methyltransferases"/>
    <property type="match status" value="1"/>
</dbReference>
<dbReference type="RefSeq" id="WP_147686564.1">
    <property type="nucleotide sequence ID" value="NZ_VDUX01000004.1"/>
</dbReference>
<sequence>MSSEPTQHTIASYEAIVDDYAEETAGPAVLASGLTALAEAVPGGHALEVGSGPGWDADVLEEAGLTVRRTDLTEGFIRFQRDRGKQVDRLDVVADDLGGPYDAVMALHVLQHVPTVELPAVLAKVAGALRPDGCFLVSIPRGEGEGWETGESGSRYYRALHTKDELLGLLRDAGLEPEWTDQALDEESGWLCVLARR</sequence>
<dbReference type="Gene3D" id="3.40.50.150">
    <property type="entry name" value="Vaccinia Virus protein VP39"/>
    <property type="match status" value="1"/>
</dbReference>
<keyword evidence="1" id="KW-0489">Methyltransferase</keyword>
<dbReference type="OrthoDB" id="3376896at2"/>